<reference evidence="2 3" key="1">
    <citation type="submission" date="2020-04" db="EMBL/GenBank/DDBJ databases">
        <title>Paenibacillus algicola sp. nov., a novel marine bacterium producing alginate lyase.</title>
        <authorList>
            <person name="Huang H."/>
        </authorList>
    </citation>
    <scope>NUCLEOTIDE SEQUENCE [LARGE SCALE GENOMIC DNA]</scope>
    <source>
        <strain evidence="2 3">L7-75</strain>
    </source>
</reference>
<dbReference type="SUPFAM" id="SSF53271">
    <property type="entry name" value="PRTase-like"/>
    <property type="match status" value="1"/>
</dbReference>
<protein>
    <submittedName>
        <fullName evidence="2">ComF family protein</fullName>
    </submittedName>
</protein>
<dbReference type="AlphaFoldDB" id="A0A848M8U8"/>
<dbReference type="CDD" id="cd06223">
    <property type="entry name" value="PRTases_typeI"/>
    <property type="match status" value="1"/>
</dbReference>
<dbReference type="EMBL" id="JABBPN010000011">
    <property type="protein sequence ID" value="NMO96610.1"/>
    <property type="molecule type" value="Genomic_DNA"/>
</dbReference>
<evidence type="ECO:0000256" key="1">
    <source>
        <dbReference type="ARBA" id="ARBA00008007"/>
    </source>
</evidence>
<comment type="caution">
    <text evidence="2">The sequence shown here is derived from an EMBL/GenBank/DDBJ whole genome shotgun (WGS) entry which is preliminary data.</text>
</comment>
<evidence type="ECO:0000313" key="2">
    <source>
        <dbReference type="EMBL" id="NMO96610.1"/>
    </source>
</evidence>
<keyword evidence="3" id="KW-1185">Reference proteome</keyword>
<dbReference type="InterPro" id="IPR051910">
    <property type="entry name" value="ComF/GntX_DNA_util-trans"/>
</dbReference>
<dbReference type="Gene3D" id="3.40.50.2020">
    <property type="match status" value="1"/>
</dbReference>
<proteinExistence type="inferred from homology"/>
<gene>
    <name evidence="2" type="ORF">HII30_12590</name>
</gene>
<dbReference type="Proteomes" id="UP000565468">
    <property type="component" value="Unassembled WGS sequence"/>
</dbReference>
<dbReference type="PANTHER" id="PTHR47505">
    <property type="entry name" value="DNA UTILIZATION PROTEIN YHGH"/>
    <property type="match status" value="1"/>
</dbReference>
<name>A0A848M8U8_PAELE</name>
<dbReference type="RefSeq" id="WP_169505403.1">
    <property type="nucleotide sequence ID" value="NZ_JABBPN010000011.1"/>
</dbReference>
<dbReference type="InterPro" id="IPR000836">
    <property type="entry name" value="PRTase_dom"/>
</dbReference>
<sequence>MNRSAVYYNSLMKEWLSQYKYRGDERYEGLISGMLQQAYDSLVQEITSRGWYMKEKLAQRHTVAKTPFQQGREPQHMWKPDVITFVPVSEQRLVERGFNQARAIASKVGASRDVPVRDLLKRNYDSEKQSYKTRAQRLASMHDLFGVKVQEFQSWLNHTYTTLGESARPISILLIDDIYTTGSTLNACSRVLQKAATAACVQVDVYGLTWARS</sequence>
<organism evidence="2 3">
    <name type="scientific">Paenibacillus lemnae</name>
    <dbReference type="NCBI Taxonomy" id="1330551"/>
    <lineage>
        <taxon>Bacteria</taxon>
        <taxon>Bacillati</taxon>
        <taxon>Bacillota</taxon>
        <taxon>Bacilli</taxon>
        <taxon>Bacillales</taxon>
        <taxon>Paenibacillaceae</taxon>
        <taxon>Paenibacillus</taxon>
    </lineage>
</organism>
<evidence type="ECO:0000313" key="3">
    <source>
        <dbReference type="Proteomes" id="UP000565468"/>
    </source>
</evidence>
<comment type="similarity">
    <text evidence="1">Belongs to the ComF/GntX family.</text>
</comment>
<accession>A0A848M8U8</accession>
<dbReference type="InterPro" id="IPR029057">
    <property type="entry name" value="PRTase-like"/>
</dbReference>
<dbReference type="PANTHER" id="PTHR47505:SF1">
    <property type="entry name" value="DNA UTILIZATION PROTEIN YHGH"/>
    <property type="match status" value="1"/>
</dbReference>